<evidence type="ECO:0000256" key="6">
    <source>
        <dbReference type="SAM" id="MobiDB-lite"/>
    </source>
</evidence>
<dbReference type="STRING" id="93759.A0A1R3I3I0"/>
<sequence>MALQYGRCNRHSPEPHFFKVVFEDAIREGKLGIPSKFAREYGNTLSSPVFLKVPTGPLWEVELAKCDGKIWLQNGWEKFAQHYSMQHGYFLVFRLEGNSHFHVLIFDRKASEIKYPHANDNEEIQQQEVKIEEESEEDSIQIIDDIPTSRREKPRLQCGRPYKMTRRHSGDRSQRGLMPNSYSSFGKRVRKSTTVYRQLNSYEKSKVFQRAGFKSNNPYFMLVMQSTSVGLAAGGNYCLVSKLSIEKHAKSLSIVFTPT</sequence>
<name>A0A1R3I3I0_9ROSI</name>
<evidence type="ECO:0000313" key="9">
    <source>
        <dbReference type="Proteomes" id="UP000187203"/>
    </source>
</evidence>
<organism evidence="8 9">
    <name type="scientific">Corchorus olitorius</name>
    <dbReference type="NCBI Taxonomy" id="93759"/>
    <lineage>
        <taxon>Eukaryota</taxon>
        <taxon>Viridiplantae</taxon>
        <taxon>Streptophyta</taxon>
        <taxon>Embryophyta</taxon>
        <taxon>Tracheophyta</taxon>
        <taxon>Spermatophyta</taxon>
        <taxon>Magnoliopsida</taxon>
        <taxon>eudicotyledons</taxon>
        <taxon>Gunneridae</taxon>
        <taxon>Pentapetalae</taxon>
        <taxon>rosids</taxon>
        <taxon>malvids</taxon>
        <taxon>Malvales</taxon>
        <taxon>Malvaceae</taxon>
        <taxon>Grewioideae</taxon>
        <taxon>Apeibeae</taxon>
        <taxon>Corchorus</taxon>
    </lineage>
</organism>
<dbReference type="GO" id="GO:0003677">
    <property type="term" value="F:DNA binding"/>
    <property type="evidence" value="ECO:0007669"/>
    <property type="project" value="UniProtKB-KW"/>
</dbReference>
<dbReference type="PROSITE" id="PS50863">
    <property type="entry name" value="B3"/>
    <property type="match status" value="1"/>
</dbReference>
<feature type="region of interest" description="Disordered" evidence="6">
    <location>
        <begin position="162"/>
        <end position="183"/>
    </location>
</feature>
<evidence type="ECO:0000256" key="3">
    <source>
        <dbReference type="ARBA" id="ARBA00023125"/>
    </source>
</evidence>
<dbReference type="Proteomes" id="UP000187203">
    <property type="component" value="Unassembled WGS sequence"/>
</dbReference>
<dbReference type="GO" id="GO:0005634">
    <property type="term" value="C:nucleus"/>
    <property type="evidence" value="ECO:0007669"/>
    <property type="project" value="UniProtKB-SubCell"/>
</dbReference>
<dbReference type="InterPro" id="IPR015300">
    <property type="entry name" value="DNA-bd_pseudobarrel_sf"/>
</dbReference>
<dbReference type="PANTHER" id="PTHR31920:SF37">
    <property type="entry name" value="B3 DOMAIN-CONTAINING TRANSCRIPTION FACTOR VRN1"/>
    <property type="match status" value="1"/>
</dbReference>
<dbReference type="EMBL" id="AWUE01018993">
    <property type="protein sequence ID" value="OMO77155.1"/>
    <property type="molecule type" value="Genomic_DNA"/>
</dbReference>
<comment type="caution">
    <text evidence="8">The sequence shown here is derived from an EMBL/GenBank/DDBJ whole genome shotgun (WGS) entry which is preliminary data.</text>
</comment>
<gene>
    <name evidence="8" type="ORF">COLO4_25308</name>
</gene>
<evidence type="ECO:0000256" key="1">
    <source>
        <dbReference type="ARBA" id="ARBA00004123"/>
    </source>
</evidence>
<evidence type="ECO:0000256" key="4">
    <source>
        <dbReference type="ARBA" id="ARBA00023163"/>
    </source>
</evidence>
<dbReference type="SUPFAM" id="SSF101936">
    <property type="entry name" value="DNA-binding pseudobarrel domain"/>
    <property type="match status" value="1"/>
</dbReference>
<keyword evidence="2" id="KW-0805">Transcription regulation</keyword>
<dbReference type="OrthoDB" id="1688597at2759"/>
<dbReference type="AlphaFoldDB" id="A0A1R3I3I0"/>
<dbReference type="Pfam" id="PF02362">
    <property type="entry name" value="B3"/>
    <property type="match status" value="1"/>
</dbReference>
<keyword evidence="3" id="KW-0238">DNA-binding</keyword>
<dbReference type="Gene3D" id="2.40.330.10">
    <property type="entry name" value="DNA-binding pseudobarrel domain"/>
    <property type="match status" value="1"/>
</dbReference>
<keyword evidence="5" id="KW-0539">Nucleus</keyword>
<protein>
    <recommendedName>
        <fullName evidence="7">TF-B3 domain-containing protein</fullName>
    </recommendedName>
</protein>
<dbReference type="InterPro" id="IPR050655">
    <property type="entry name" value="Plant_B3_domain"/>
</dbReference>
<evidence type="ECO:0000256" key="2">
    <source>
        <dbReference type="ARBA" id="ARBA00023015"/>
    </source>
</evidence>
<evidence type="ECO:0000313" key="8">
    <source>
        <dbReference type="EMBL" id="OMO77155.1"/>
    </source>
</evidence>
<dbReference type="SMART" id="SM01019">
    <property type="entry name" value="B3"/>
    <property type="match status" value="1"/>
</dbReference>
<keyword evidence="4" id="KW-0804">Transcription</keyword>
<dbReference type="CDD" id="cd10017">
    <property type="entry name" value="B3_DNA"/>
    <property type="match status" value="1"/>
</dbReference>
<accession>A0A1R3I3I0</accession>
<feature type="domain" description="TF-B3" evidence="7">
    <location>
        <begin position="16"/>
        <end position="109"/>
    </location>
</feature>
<dbReference type="InterPro" id="IPR003340">
    <property type="entry name" value="B3_DNA-bd"/>
</dbReference>
<keyword evidence="9" id="KW-1185">Reference proteome</keyword>
<reference evidence="9" key="1">
    <citation type="submission" date="2013-09" db="EMBL/GenBank/DDBJ databases">
        <title>Corchorus olitorius genome sequencing.</title>
        <authorList>
            <person name="Alam M."/>
            <person name="Haque M.S."/>
            <person name="Islam M.S."/>
            <person name="Emdad E.M."/>
            <person name="Islam M.M."/>
            <person name="Ahmed B."/>
            <person name="Halim A."/>
            <person name="Hossen Q.M.M."/>
            <person name="Hossain M.Z."/>
            <person name="Ahmed R."/>
            <person name="Khan M.M."/>
            <person name="Islam R."/>
            <person name="Rashid M.M."/>
            <person name="Khan S.A."/>
            <person name="Rahman M.S."/>
            <person name="Alam M."/>
            <person name="Yahiya A.S."/>
            <person name="Khan M.S."/>
            <person name="Azam M.S."/>
            <person name="Haque T."/>
            <person name="Lashkar M.Z.H."/>
            <person name="Akhand A.I."/>
            <person name="Morshed G."/>
            <person name="Roy S."/>
            <person name="Uddin K.S."/>
            <person name="Rabeya T."/>
            <person name="Hossain A.S."/>
            <person name="Chowdhury A."/>
            <person name="Snigdha A.R."/>
            <person name="Mortoza M.S."/>
            <person name="Matin S.A."/>
            <person name="Hoque S.M.E."/>
            <person name="Islam M.K."/>
            <person name="Roy D.K."/>
            <person name="Haider R."/>
            <person name="Moosa M.M."/>
            <person name="Elias S.M."/>
            <person name="Hasan A.M."/>
            <person name="Jahan S."/>
            <person name="Shafiuddin M."/>
            <person name="Mahmood N."/>
            <person name="Shommy N.S."/>
        </authorList>
    </citation>
    <scope>NUCLEOTIDE SEQUENCE [LARGE SCALE GENOMIC DNA]</scope>
    <source>
        <strain evidence="9">cv. O-4</strain>
    </source>
</reference>
<dbReference type="PANTHER" id="PTHR31920">
    <property type="entry name" value="B3 DOMAIN-CONTAINING"/>
    <property type="match status" value="1"/>
</dbReference>
<comment type="subcellular location">
    <subcellularLocation>
        <location evidence="1">Nucleus</location>
    </subcellularLocation>
</comment>
<evidence type="ECO:0000259" key="7">
    <source>
        <dbReference type="PROSITE" id="PS50863"/>
    </source>
</evidence>
<proteinExistence type="predicted"/>
<evidence type="ECO:0000256" key="5">
    <source>
        <dbReference type="ARBA" id="ARBA00023242"/>
    </source>
</evidence>